<dbReference type="STRING" id="396323.VH98_02515"/>
<reference evidence="10 11" key="1">
    <citation type="submission" date="2013-10" db="EMBL/GenBank/DDBJ databases">
        <title>The Genome Sequence of Acinetobacter brisouii CIP 110357.</title>
        <authorList>
            <consortium name="The Broad Institute Genomics Platform"/>
            <consortium name="The Broad Institute Genome Sequencing Center for Infectious Disease"/>
            <person name="Cerqueira G."/>
            <person name="Feldgarden M."/>
            <person name="Courvalin P."/>
            <person name="Grillot-Courvalin C."/>
            <person name="Clermont D."/>
            <person name="Rocha E."/>
            <person name="Yoon E.-J."/>
            <person name="Nemec A."/>
            <person name="Young S.K."/>
            <person name="Zeng Q."/>
            <person name="Gargeya S."/>
            <person name="Fitzgerald M."/>
            <person name="Abouelleil A."/>
            <person name="Alvarado L."/>
            <person name="Berlin A.M."/>
            <person name="Chapman S.B."/>
            <person name="Gainer-Dewar J."/>
            <person name="Goldberg J."/>
            <person name="Gnerre S."/>
            <person name="Griggs A."/>
            <person name="Gujja S."/>
            <person name="Hansen M."/>
            <person name="Howarth C."/>
            <person name="Imamovic A."/>
            <person name="Ireland A."/>
            <person name="Larimer J."/>
            <person name="McCowan C."/>
            <person name="Murphy C."/>
            <person name="Pearson M."/>
            <person name="Poon T.W."/>
            <person name="Priest M."/>
            <person name="Roberts A."/>
            <person name="Saif S."/>
            <person name="Shea T."/>
            <person name="Sykes S."/>
            <person name="Wortman J."/>
            <person name="Nusbaum C."/>
            <person name="Birren B."/>
        </authorList>
    </citation>
    <scope>NUCLEOTIDE SEQUENCE [LARGE SCALE GENOMIC DNA]</scope>
    <source>
        <strain evidence="10 11">CIP 110357</strain>
    </source>
</reference>
<dbReference type="Gene3D" id="3.20.20.70">
    <property type="entry name" value="Aldolase class I"/>
    <property type="match status" value="1"/>
</dbReference>
<dbReference type="GO" id="GO:0000287">
    <property type="term" value="F:magnesium ion binding"/>
    <property type="evidence" value="ECO:0007669"/>
    <property type="project" value="UniProtKB-UniRule"/>
</dbReference>
<gene>
    <name evidence="8" type="primary">queE</name>
    <name evidence="10" type="ORF">P255_01689</name>
</gene>
<evidence type="ECO:0000313" key="10">
    <source>
        <dbReference type="EMBL" id="ESK51183.1"/>
    </source>
</evidence>
<feature type="binding site" evidence="8">
    <location>
        <position position="87"/>
    </location>
    <ligand>
        <name>S-adenosyl-L-methionine</name>
        <dbReference type="ChEBI" id="CHEBI:59789"/>
    </ligand>
</feature>
<keyword evidence="2 8" id="KW-0949">S-adenosyl-L-methionine</keyword>
<dbReference type="PROSITE" id="PS51918">
    <property type="entry name" value="RADICAL_SAM"/>
    <property type="match status" value="1"/>
</dbReference>
<evidence type="ECO:0000256" key="6">
    <source>
        <dbReference type="ARBA" id="ARBA00023014"/>
    </source>
</evidence>
<dbReference type="InterPro" id="IPR013785">
    <property type="entry name" value="Aldolase_TIM"/>
</dbReference>
<dbReference type="CDD" id="cd01335">
    <property type="entry name" value="Radical_SAM"/>
    <property type="match status" value="1"/>
</dbReference>
<organism evidence="10 11">
    <name type="scientific">Acinetobacter brisouii CIP 110357</name>
    <dbReference type="NCBI Taxonomy" id="1341683"/>
    <lineage>
        <taxon>Bacteria</taxon>
        <taxon>Pseudomonadati</taxon>
        <taxon>Pseudomonadota</taxon>
        <taxon>Gammaproteobacteria</taxon>
        <taxon>Moraxellales</taxon>
        <taxon>Moraxellaceae</taxon>
        <taxon>Acinetobacter</taxon>
    </lineage>
</organism>
<dbReference type="AlphaFoldDB" id="V2U9J2"/>
<feature type="binding site" evidence="8">
    <location>
        <position position="50"/>
    </location>
    <ligand>
        <name>[4Fe-4S] cluster</name>
        <dbReference type="ChEBI" id="CHEBI:49883"/>
        <note>4Fe-4S-S-AdoMet</note>
    </ligand>
</feature>
<dbReference type="PATRIC" id="fig|1341683.3.peg.1679"/>
<keyword evidence="6 8" id="KW-0411">Iron-sulfur</keyword>
<dbReference type="HAMAP" id="MF_00917">
    <property type="entry name" value="QueE"/>
    <property type="match status" value="1"/>
</dbReference>
<accession>V2U9J2</accession>
<name>V2U9J2_9GAMM</name>
<feature type="binding site" evidence="8">
    <location>
        <position position="85"/>
    </location>
    <ligand>
        <name>substrate</name>
    </ligand>
</feature>
<dbReference type="InterPro" id="IPR027621">
    <property type="entry name" value="rSAM_QueE_gams"/>
</dbReference>
<keyword evidence="3 8" id="KW-0479">Metal-binding</keyword>
<comment type="pathway">
    <text evidence="8">Purine metabolism; 7-cyano-7-deazaguanine biosynthesis.</text>
</comment>
<proteinExistence type="inferred from homology"/>
<evidence type="ECO:0000256" key="4">
    <source>
        <dbReference type="ARBA" id="ARBA00022842"/>
    </source>
</evidence>
<comment type="subunit">
    <text evidence="8">Homodimer.</text>
</comment>
<sequence length="236" mass="26641">MNPLRSSQIPVTDPAAGLRITEIFYSLQGEANTAGLPTVFIRLTGCPLRCTYCDTTYSFEGGERWSLDKIIETAQAYQTPYICVTGGEPLAQPNCIALLNRLCELGFEVSLETSGALDVSKVDQRVSKVLDLKTPTSGEAHRNLLSNLDLLTTKDQIKFVICNREDYEWSKQQLAEYQLQQKVSTVWFSPAFAVEKGNAKLPRFARDLAQWILDDHLPVRFQLQLHKLLWQDETGR</sequence>
<evidence type="ECO:0000256" key="2">
    <source>
        <dbReference type="ARBA" id="ARBA00022691"/>
    </source>
</evidence>
<dbReference type="GO" id="GO:0008616">
    <property type="term" value="P:tRNA queuosine(34) biosynthetic process"/>
    <property type="evidence" value="ECO:0007669"/>
    <property type="project" value="UniProtKB-UniRule"/>
</dbReference>
<dbReference type="InterPro" id="IPR058240">
    <property type="entry name" value="rSAM_sf"/>
</dbReference>
<comment type="cofactor">
    <cofactor evidence="8">
        <name>Mg(2+)</name>
        <dbReference type="ChEBI" id="CHEBI:18420"/>
    </cofactor>
</comment>
<feature type="binding site" evidence="8">
    <location>
        <begin position="27"/>
        <end position="29"/>
    </location>
    <ligand>
        <name>substrate</name>
    </ligand>
</feature>
<feature type="binding site" evidence="8">
    <location>
        <begin position="52"/>
        <end position="54"/>
    </location>
    <ligand>
        <name>S-adenosyl-L-methionine</name>
        <dbReference type="ChEBI" id="CHEBI:59789"/>
    </ligand>
</feature>
<comment type="caution">
    <text evidence="8">Lacks conserved residue(s) required for the propagation of feature annotation.</text>
</comment>
<dbReference type="PANTHER" id="PTHR42836:SF1">
    <property type="entry name" value="7-CARBOXY-7-DEAZAGUANINE SYNTHASE"/>
    <property type="match status" value="1"/>
</dbReference>
<dbReference type="Pfam" id="PF04055">
    <property type="entry name" value="Radical_SAM"/>
    <property type="match status" value="1"/>
</dbReference>
<comment type="cofactor">
    <cofactor evidence="8">
        <name>[4Fe-4S] cluster</name>
        <dbReference type="ChEBI" id="CHEBI:49883"/>
    </cofactor>
    <text evidence="8">Binds 1 [4Fe-4S] cluster. The cluster is coordinated with 3 cysteines and an exchangeable S-adenosyl-L-methionine.</text>
</comment>
<dbReference type="NCBIfam" id="TIGR04349">
    <property type="entry name" value="rSAM_QueE_gams"/>
    <property type="match status" value="1"/>
</dbReference>
<dbReference type="EC" id="4.3.99.3" evidence="8"/>
<comment type="caution">
    <text evidence="10">The sequence shown here is derived from an EMBL/GenBank/DDBJ whole genome shotgun (WGS) entry which is preliminary data.</text>
</comment>
<feature type="binding site" evidence="8">
    <location>
        <position position="42"/>
    </location>
    <ligand>
        <name>substrate</name>
    </ligand>
</feature>
<comment type="similarity">
    <text evidence="8">Belongs to the radical SAM superfamily. 7-carboxy-7-deazaguanine synthase family.</text>
</comment>
<dbReference type="GO" id="GO:1904047">
    <property type="term" value="F:S-adenosyl-L-methionine binding"/>
    <property type="evidence" value="ECO:0007669"/>
    <property type="project" value="UniProtKB-UniRule"/>
</dbReference>
<dbReference type="GO" id="GO:0051539">
    <property type="term" value="F:4 iron, 4 sulfur cluster binding"/>
    <property type="evidence" value="ECO:0007669"/>
    <property type="project" value="UniProtKB-UniRule"/>
</dbReference>
<feature type="domain" description="Radical SAM core" evidence="9">
    <location>
        <begin position="33"/>
        <end position="232"/>
    </location>
</feature>
<dbReference type="SFLD" id="SFLDS00029">
    <property type="entry name" value="Radical_SAM"/>
    <property type="match status" value="1"/>
</dbReference>
<dbReference type="PANTHER" id="PTHR42836">
    <property type="entry name" value="7-CARBOXY-7-DEAZAGUANINE SYNTHASE"/>
    <property type="match status" value="1"/>
</dbReference>
<evidence type="ECO:0000313" key="11">
    <source>
        <dbReference type="Proteomes" id="UP000018418"/>
    </source>
</evidence>
<dbReference type="Proteomes" id="UP000018418">
    <property type="component" value="Unassembled WGS sequence"/>
</dbReference>
<dbReference type="GO" id="GO:0016840">
    <property type="term" value="F:carbon-nitrogen lyase activity"/>
    <property type="evidence" value="ECO:0007669"/>
    <property type="project" value="UniProtKB-UniRule"/>
</dbReference>
<evidence type="ECO:0000256" key="1">
    <source>
        <dbReference type="ARBA" id="ARBA00022485"/>
    </source>
</evidence>
<comment type="function">
    <text evidence="8">Catalyzes the complex heterocyclic radical-mediated conversion of 6-carboxy-5,6,7,8-tetrahydropterin (CPH4) to 7-carboxy-7-deazaguanine (CDG), a step common to the biosynthetic pathways of all 7-deazapurine-containing compounds.</text>
</comment>
<dbReference type="OrthoDB" id="9792276at2"/>
<keyword evidence="4 8" id="KW-0460">Magnesium</keyword>
<dbReference type="InterPro" id="IPR007197">
    <property type="entry name" value="rSAM"/>
</dbReference>
<evidence type="ECO:0000256" key="7">
    <source>
        <dbReference type="ARBA" id="ARBA00023239"/>
    </source>
</evidence>
<evidence type="ECO:0000256" key="8">
    <source>
        <dbReference type="HAMAP-Rule" id="MF_00917"/>
    </source>
</evidence>
<comment type="catalytic activity">
    <reaction evidence="8">
        <text>6-carboxy-5,6,7,8-tetrahydropterin + H(+) = 7-carboxy-7-carbaguanine + NH4(+)</text>
        <dbReference type="Rhea" id="RHEA:27974"/>
        <dbReference type="ChEBI" id="CHEBI:15378"/>
        <dbReference type="ChEBI" id="CHEBI:28938"/>
        <dbReference type="ChEBI" id="CHEBI:61032"/>
        <dbReference type="ChEBI" id="CHEBI:61036"/>
        <dbReference type="EC" id="4.3.99.3"/>
    </reaction>
</comment>
<keyword evidence="7 8" id="KW-0456">Lyase</keyword>
<keyword evidence="8" id="KW-0671">Queuosine biosynthesis</keyword>
<dbReference type="PIRSF" id="PIRSF000370">
    <property type="entry name" value="QueE"/>
    <property type="match status" value="1"/>
</dbReference>
<evidence type="ECO:0000256" key="5">
    <source>
        <dbReference type="ARBA" id="ARBA00023004"/>
    </source>
</evidence>
<dbReference type="HOGENOM" id="CLU_066739_2_0_6"/>
<dbReference type="RefSeq" id="WP_004900418.1">
    <property type="nucleotide sequence ID" value="NZ_BBTI01000002.1"/>
</dbReference>
<keyword evidence="11" id="KW-1185">Reference proteome</keyword>
<protein>
    <recommendedName>
        <fullName evidence="8">7-carboxy-7-deazaguanine synthase</fullName>
        <shortName evidence="8">CDG synthase</shortName>
        <ecNumber evidence="8">4.3.99.3</ecNumber>
    </recommendedName>
    <alternativeName>
        <fullName evidence="8">Queuosine biosynthesis protein QueE</fullName>
    </alternativeName>
</protein>
<feature type="binding site" evidence="8">
    <location>
        <position position="55"/>
    </location>
    <ligand>
        <name>Mg(2+)</name>
        <dbReference type="ChEBI" id="CHEBI:18420"/>
    </ligand>
</feature>
<dbReference type="InterPro" id="IPR024924">
    <property type="entry name" value="7-CO-7-deazaguanine_synth-like"/>
</dbReference>
<dbReference type="EMBL" id="AYEU01000006">
    <property type="protein sequence ID" value="ESK51183.1"/>
    <property type="molecule type" value="Genomic_DNA"/>
</dbReference>
<feature type="binding site" evidence="8">
    <location>
        <position position="53"/>
    </location>
    <ligand>
        <name>[4Fe-4S] cluster</name>
        <dbReference type="ChEBI" id="CHEBI:49883"/>
        <note>4Fe-4S-S-AdoMet</note>
    </ligand>
</feature>
<dbReference type="UniPathway" id="UPA00391"/>
<dbReference type="SUPFAM" id="SSF102114">
    <property type="entry name" value="Radical SAM enzymes"/>
    <property type="match status" value="1"/>
</dbReference>
<keyword evidence="1 8" id="KW-0004">4Fe-4S</keyword>
<evidence type="ECO:0000256" key="3">
    <source>
        <dbReference type="ARBA" id="ARBA00022723"/>
    </source>
</evidence>
<keyword evidence="5 8" id="KW-0408">Iron</keyword>
<evidence type="ECO:0000259" key="9">
    <source>
        <dbReference type="PROSITE" id="PS51918"/>
    </source>
</evidence>
<comment type="cofactor">
    <cofactor evidence="8">
        <name>S-adenosyl-L-methionine</name>
        <dbReference type="ChEBI" id="CHEBI:59789"/>
    </cofactor>
    <text evidence="8">Binds 1 S-adenosyl-L-methionine per subunit.</text>
</comment>
<feature type="binding site" evidence="8">
    <location>
        <position position="46"/>
    </location>
    <ligand>
        <name>[4Fe-4S] cluster</name>
        <dbReference type="ChEBI" id="CHEBI:49883"/>
        <note>4Fe-4S-S-AdoMet</note>
    </ligand>
</feature>